<dbReference type="AlphaFoldDB" id="A0A178LYV2"/>
<proteinExistence type="predicted"/>
<evidence type="ECO:0000256" key="1">
    <source>
        <dbReference type="SAM" id="MobiDB-lite"/>
    </source>
</evidence>
<comment type="caution">
    <text evidence="2">The sequence shown here is derived from an EMBL/GenBank/DDBJ whole genome shotgun (WGS) entry which is preliminary data.</text>
</comment>
<reference evidence="2 3" key="1">
    <citation type="submission" date="2016-04" db="EMBL/GenBank/DDBJ databases">
        <title>Draft Genome Sequences of Staphylococcus capitis Strain H36, S. capitis Strain H65, S. cohnii Strain H62, S. hominis Strain H69, Mycobacterium iranicum Strain H39, Plantibacter sp. Strain H53, Pseudomonas oryzihabitans Strain H72, and Microbacterium sp. Strain H83, isolated from residential settings.</title>
        <authorList>
            <person name="Lymperopoulou D."/>
            <person name="Adams R.I."/>
            <person name="Lindow S."/>
            <person name="Coil D.A."/>
            <person name="Jospin G."/>
            <person name="Eisen J.A."/>
        </authorList>
    </citation>
    <scope>NUCLEOTIDE SEQUENCE [LARGE SCALE GENOMIC DNA]</scope>
    <source>
        <strain evidence="2 3">H39</strain>
    </source>
</reference>
<sequence length="398" mass="40666">MGRHSLSYVASLQGDSTAASKAASSAGCVGRVGLLAVALGIGAAVAGGTAIASAEPSASAGASSAQSSDHSRTTKSSATRASHDTDDRSDAKTDTGPTADDDPGSTPSSSLDGVRRGGDRDAADPEADVSAEADETAGEATEPAAEEAAPDAPAPDDEISTEYGDIGKWMLDSSGDIADYGGLPYEGRTVLEAINVVIVDPTSRSSLEATWRLNAAMRRAGFPPRLIHSTGFRGLIDGERYRQQPRGLLVGYSDDFFLLPNNHGRIFGPDPVETASGYVWSGSFSTEEFVFYRGLPRHGYVSSNVARDALAAQLLAGGRATSGGMVSLENAYHTDTTTTGDHDGFAVVVTLNGLRAAAAAKDAATQVTREAGTSRTCVDADLSAASPALSCGSAAAAR</sequence>
<evidence type="ECO:0000313" key="2">
    <source>
        <dbReference type="EMBL" id="OAN39117.1"/>
    </source>
</evidence>
<feature type="compositionally biased region" description="Basic and acidic residues" evidence="1">
    <location>
        <begin position="81"/>
        <end position="93"/>
    </location>
</feature>
<organism evidence="2 3">
    <name type="scientific">Mycolicibacterium iranicum</name>
    <name type="common">Mycobacterium iranicum</name>
    <dbReference type="NCBI Taxonomy" id="912594"/>
    <lineage>
        <taxon>Bacteria</taxon>
        <taxon>Bacillati</taxon>
        <taxon>Actinomycetota</taxon>
        <taxon>Actinomycetes</taxon>
        <taxon>Mycobacteriales</taxon>
        <taxon>Mycobacteriaceae</taxon>
        <taxon>Mycolicibacterium</taxon>
    </lineage>
</organism>
<feature type="compositionally biased region" description="Acidic residues" evidence="1">
    <location>
        <begin position="144"/>
        <end position="160"/>
    </location>
</feature>
<feature type="compositionally biased region" description="Low complexity" evidence="1">
    <location>
        <begin position="94"/>
        <end position="112"/>
    </location>
</feature>
<feature type="compositionally biased region" description="Low complexity" evidence="1">
    <location>
        <begin position="59"/>
        <end position="80"/>
    </location>
</feature>
<dbReference type="RefSeq" id="WP_064281489.1">
    <property type="nucleotide sequence ID" value="NZ_LWCS01000019.1"/>
</dbReference>
<feature type="compositionally biased region" description="Acidic residues" evidence="1">
    <location>
        <begin position="124"/>
        <end position="137"/>
    </location>
</feature>
<gene>
    <name evidence="2" type="ORF">A4X20_18865</name>
</gene>
<protein>
    <submittedName>
        <fullName evidence="2">Uncharacterized protein</fullName>
    </submittedName>
</protein>
<dbReference type="STRING" id="912594.AWC12_20245"/>
<name>A0A178LYV2_MYCIR</name>
<evidence type="ECO:0000313" key="3">
    <source>
        <dbReference type="Proteomes" id="UP000078396"/>
    </source>
</evidence>
<dbReference type="EMBL" id="LWCS01000019">
    <property type="protein sequence ID" value="OAN39117.1"/>
    <property type="molecule type" value="Genomic_DNA"/>
</dbReference>
<feature type="compositionally biased region" description="Basic and acidic residues" evidence="1">
    <location>
        <begin position="113"/>
        <end position="123"/>
    </location>
</feature>
<feature type="region of interest" description="Disordered" evidence="1">
    <location>
        <begin position="59"/>
        <end position="161"/>
    </location>
</feature>
<dbReference type="Proteomes" id="UP000078396">
    <property type="component" value="Unassembled WGS sequence"/>
</dbReference>
<dbReference type="OrthoDB" id="8017431at2"/>
<accession>A0A178LYV2</accession>